<feature type="transmembrane region" description="Helical" evidence="1">
    <location>
        <begin position="88"/>
        <end position="108"/>
    </location>
</feature>
<dbReference type="NCBIfam" id="TIGR03943">
    <property type="entry name" value="TIGR03943 family putative permease subunit"/>
    <property type="match status" value="1"/>
</dbReference>
<dbReference type="RefSeq" id="WP_106455685.1">
    <property type="nucleotide sequence ID" value="NZ_PXOH01000003.1"/>
</dbReference>
<dbReference type="Pfam" id="PF09323">
    <property type="entry name" value="DUF1980"/>
    <property type="match status" value="1"/>
</dbReference>
<keyword evidence="5" id="KW-1185">Reference proteome</keyword>
<feature type="domain" description="DUF1980" evidence="3">
    <location>
        <begin position="146"/>
        <end position="269"/>
    </location>
</feature>
<keyword evidence="1" id="KW-0472">Membrane</keyword>
<sequence>MNAIANPSKLLYPALETLSILAWGSLLLKYFLSGQLKLLIHPNYFGLVFVTSIVLLIIGGIKAWQLFKQWRNRNKLTHKEETVKHITLLPTGLGSSLLLITALLGWSIPPTPLTSQIALQRGFSESFAVTRIQPQAFRASIKPEERSLVDWVRTLNVYPEPDAYTGQKVKVSGFVIHLPELPENYLFVSRFILTCCAVDAYPVGLPVKLSQSRNLYPPDTWLEIEGEMITDTLAIDGQKMKQTASNQRQLVINARSVQKIPTPADPYGY</sequence>
<evidence type="ECO:0000313" key="5">
    <source>
        <dbReference type="Proteomes" id="UP000239001"/>
    </source>
</evidence>
<dbReference type="Pfam" id="PF21537">
    <property type="entry name" value="DUF1980_C"/>
    <property type="match status" value="1"/>
</dbReference>
<protein>
    <submittedName>
        <fullName evidence="4">TIGR03943 family protein</fullName>
    </submittedName>
</protein>
<evidence type="ECO:0000256" key="1">
    <source>
        <dbReference type="SAM" id="Phobius"/>
    </source>
</evidence>
<feature type="domain" description="DUF1980" evidence="2">
    <location>
        <begin position="16"/>
        <end position="123"/>
    </location>
</feature>
<dbReference type="InterPro" id="IPR048493">
    <property type="entry name" value="DUF1980_N"/>
</dbReference>
<dbReference type="InterPro" id="IPR052955">
    <property type="entry name" value="UPF0703_membrane_permease"/>
</dbReference>
<evidence type="ECO:0000313" key="4">
    <source>
        <dbReference type="EMBL" id="PSF38763.1"/>
    </source>
</evidence>
<reference evidence="4 5" key="1">
    <citation type="submission" date="2018-03" db="EMBL/GenBank/DDBJ databases">
        <title>The ancient ancestry and fast evolution of plastids.</title>
        <authorList>
            <person name="Moore K.R."/>
            <person name="Magnabosco C."/>
            <person name="Momper L."/>
            <person name="Gold D.A."/>
            <person name="Bosak T."/>
            <person name="Fournier G.P."/>
        </authorList>
    </citation>
    <scope>NUCLEOTIDE SEQUENCE [LARGE SCALE GENOMIC DNA]</scope>
    <source>
        <strain evidence="4 5">CCALA 016</strain>
    </source>
</reference>
<dbReference type="Proteomes" id="UP000239001">
    <property type="component" value="Unassembled WGS sequence"/>
</dbReference>
<keyword evidence="1" id="KW-0812">Transmembrane</keyword>
<accession>A0A2T1M227</accession>
<dbReference type="AlphaFoldDB" id="A0A2T1M227"/>
<gene>
    <name evidence="4" type="ORF">C7H19_04485</name>
</gene>
<evidence type="ECO:0000259" key="3">
    <source>
        <dbReference type="Pfam" id="PF21537"/>
    </source>
</evidence>
<reference evidence="4 5" key="2">
    <citation type="submission" date="2018-03" db="EMBL/GenBank/DDBJ databases">
        <authorList>
            <person name="Keele B.F."/>
        </authorList>
    </citation>
    <scope>NUCLEOTIDE SEQUENCE [LARGE SCALE GENOMIC DNA]</scope>
    <source>
        <strain evidence="4 5">CCALA 016</strain>
    </source>
</reference>
<proteinExistence type="predicted"/>
<organism evidence="4 5">
    <name type="scientific">Aphanothece hegewaldii CCALA 016</name>
    <dbReference type="NCBI Taxonomy" id="2107694"/>
    <lineage>
        <taxon>Bacteria</taxon>
        <taxon>Bacillati</taxon>
        <taxon>Cyanobacteriota</taxon>
        <taxon>Cyanophyceae</taxon>
        <taxon>Oscillatoriophycideae</taxon>
        <taxon>Chroococcales</taxon>
        <taxon>Aphanothecaceae</taxon>
        <taxon>Aphanothece</taxon>
    </lineage>
</organism>
<comment type="caution">
    <text evidence="4">The sequence shown here is derived from an EMBL/GenBank/DDBJ whole genome shotgun (WGS) entry which is preliminary data.</text>
</comment>
<dbReference type="EMBL" id="PXOH01000003">
    <property type="protein sequence ID" value="PSF38763.1"/>
    <property type="molecule type" value="Genomic_DNA"/>
</dbReference>
<dbReference type="PANTHER" id="PTHR40047:SF1">
    <property type="entry name" value="UPF0703 PROTEIN YCGQ"/>
    <property type="match status" value="1"/>
</dbReference>
<dbReference type="InterPro" id="IPR048447">
    <property type="entry name" value="DUF1980_C"/>
</dbReference>
<name>A0A2T1M227_9CHRO</name>
<evidence type="ECO:0000259" key="2">
    <source>
        <dbReference type="Pfam" id="PF09323"/>
    </source>
</evidence>
<feature type="transmembrane region" description="Helical" evidence="1">
    <location>
        <begin position="44"/>
        <end position="67"/>
    </location>
</feature>
<dbReference type="InterPro" id="IPR015402">
    <property type="entry name" value="DUF1980"/>
</dbReference>
<dbReference type="PANTHER" id="PTHR40047">
    <property type="entry name" value="UPF0703 PROTEIN YCGQ"/>
    <property type="match status" value="1"/>
</dbReference>
<keyword evidence="1" id="KW-1133">Transmembrane helix</keyword>
<dbReference type="OrthoDB" id="9770408at2"/>
<feature type="transmembrane region" description="Helical" evidence="1">
    <location>
        <begin position="12"/>
        <end position="32"/>
    </location>
</feature>